<name>A0A383DUD8_9ZZZZ</name>
<reference evidence="6" key="1">
    <citation type="submission" date="2018-05" db="EMBL/GenBank/DDBJ databases">
        <authorList>
            <person name="Lanie J.A."/>
            <person name="Ng W.-L."/>
            <person name="Kazmierczak K.M."/>
            <person name="Andrzejewski T.M."/>
            <person name="Davidsen T.M."/>
            <person name="Wayne K.J."/>
            <person name="Tettelin H."/>
            <person name="Glass J.I."/>
            <person name="Rusch D."/>
            <person name="Podicherti R."/>
            <person name="Tsui H.-C.T."/>
            <person name="Winkler M.E."/>
        </authorList>
    </citation>
    <scope>NUCLEOTIDE SEQUENCE</scope>
</reference>
<evidence type="ECO:0000256" key="2">
    <source>
        <dbReference type="ARBA" id="ARBA00022723"/>
    </source>
</evidence>
<dbReference type="InterPro" id="IPR017850">
    <property type="entry name" value="Alkaline_phosphatase_core_sf"/>
</dbReference>
<dbReference type="PANTHER" id="PTHR42693">
    <property type="entry name" value="ARYLSULFATASE FAMILY MEMBER"/>
    <property type="match status" value="1"/>
</dbReference>
<gene>
    <name evidence="6" type="ORF">METZ01_LOCUS500302</name>
</gene>
<feature type="domain" description="Sulfatase N-terminal" evidence="5">
    <location>
        <begin position="26"/>
        <end position="205"/>
    </location>
</feature>
<dbReference type="SUPFAM" id="SSF53649">
    <property type="entry name" value="Alkaline phosphatase-like"/>
    <property type="match status" value="1"/>
</dbReference>
<dbReference type="InterPro" id="IPR000917">
    <property type="entry name" value="Sulfatase_N"/>
</dbReference>
<dbReference type="EMBL" id="UINC01219805">
    <property type="protein sequence ID" value="SVE47448.1"/>
    <property type="molecule type" value="Genomic_DNA"/>
</dbReference>
<keyword evidence="4" id="KW-0106">Calcium</keyword>
<accession>A0A383DUD8</accession>
<organism evidence="6">
    <name type="scientific">marine metagenome</name>
    <dbReference type="NCBI Taxonomy" id="408172"/>
    <lineage>
        <taxon>unclassified sequences</taxon>
        <taxon>metagenomes</taxon>
        <taxon>ecological metagenomes</taxon>
    </lineage>
</organism>
<sequence length="205" mass="23242">MKIIRFFSFCFAWLLPIVASTEGKPPNFVVIFCDDLGYADLGCFGAKQIKTPNIDRMAAEGMRLTSFYSTCSVCSPSRSSLLTGCYPRRVNMHVNDRNLCVLFPADKKGLNPEETTIAETLKAKDYATICVGKWHVGDHPSFLPHKQGFDSYFGIPYSNDMNRKEVPLPLLRNEKVIESPVDQPMLTPRYTKEVVNFIYKNKDKP</sequence>
<proteinExistence type="inferred from homology"/>
<dbReference type="Pfam" id="PF00884">
    <property type="entry name" value="Sulfatase"/>
    <property type="match status" value="1"/>
</dbReference>
<evidence type="ECO:0000259" key="5">
    <source>
        <dbReference type="Pfam" id="PF00884"/>
    </source>
</evidence>
<evidence type="ECO:0000256" key="1">
    <source>
        <dbReference type="ARBA" id="ARBA00008779"/>
    </source>
</evidence>
<comment type="similarity">
    <text evidence="1">Belongs to the sulfatase family.</text>
</comment>
<protein>
    <recommendedName>
        <fullName evidence="5">Sulfatase N-terminal domain-containing protein</fullName>
    </recommendedName>
</protein>
<dbReference type="InterPro" id="IPR050738">
    <property type="entry name" value="Sulfatase"/>
</dbReference>
<dbReference type="PANTHER" id="PTHR42693:SF53">
    <property type="entry name" value="ENDO-4-O-SULFATASE"/>
    <property type="match status" value="1"/>
</dbReference>
<keyword evidence="3" id="KW-0378">Hydrolase</keyword>
<dbReference type="GO" id="GO:0046872">
    <property type="term" value="F:metal ion binding"/>
    <property type="evidence" value="ECO:0007669"/>
    <property type="project" value="UniProtKB-KW"/>
</dbReference>
<dbReference type="AlphaFoldDB" id="A0A383DUD8"/>
<evidence type="ECO:0000256" key="4">
    <source>
        <dbReference type="ARBA" id="ARBA00022837"/>
    </source>
</evidence>
<dbReference type="Gene3D" id="3.40.720.10">
    <property type="entry name" value="Alkaline Phosphatase, subunit A"/>
    <property type="match status" value="1"/>
</dbReference>
<dbReference type="PROSITE" id="PS00523">
    <property type="entry name" value="SULFATASE_1"/>
    <property type="match status" value="1"/>
</dbReference>
<dbReference type="InterPro" id="IPR024607">
    <property type="entry name" value="Sulfatase_CS"/>
</dbReference>
<dbReference type="GO" id="GO:0004065">
    <property type="term" value="F:arylsulfatase activity"/>
    <property type="evidence" value="ECO:0007669"/>
    <property type="project" value="TreeGrafter"/>
</dbReference>
<evidence type="ECO:0000313" key="6">
    <source>
        <dbReference type="EMBL" id="SVE47448.1"/>
    </source>
</evidence>
<feature type="non-terminal residue" evidence="6">
    <location>
        <position position="205"/>
    </location>
</feature>
<keyword evidence="2" id="KW-0479">Metal-binding</keyword>
<evidence type="ECO:0000256" key="3">
    <source>
        <dbReference type="ARBA" id="ARBA00022801"/>
    </source>
</evidence>